<name>H8GR92_METAL</name>
<accession>H8GR92</accession>
<dbReference type="SUPFAM" id="SSF52540">
    <property type="entry name" value="P-loop containing nucleoside triphosphate hydrolases"/>
    <property type="match status" value="1"/>
</dbReference>
<dbReference type="EMBL" id="CM001475">
    <property type="protein sequence ID" value="EIC29919.1"/>
    <property type="molecule type" value="Genomic_DNA"/>
</dbReference>
<protein>
    <submittedName>
        <fullName evidence="1">Uncharacterized protein</fullName>
    </submittedName>
</protein>
<dbReference type="RefSeq" id="WP_005372163.1">
    <property type="nucleotide sequence ID" value="NZ_CM001475.1"/>
</dbReference>
<evidence type="ECO:0000313" key="1">
    <source>
        <dbReference type="EMBL" id="EIC29919.1"/>
    </source>
</evidence>
<organism evidence="1 2">
    <name type="scientific">Methylomicrobium album BG8</name>
    <dbReference type="NCBI Taxonomy" id="686340"/>
    <lineage>
        <taxon>Bacteria</taxon>
        <taxon>Pseudomonadati</taxon>
        <taxon>Pseudomonadota</taxon>
        <taxon>Gammaproteobacteria</taxon>
        <taxon>Methylococcales</taxon>
        <taxon>Methylococcaceae</taxon>
        <taxon>Methylomicrobium</taxon>
    </lineage>
</organism>
<dbReference type="Proteomes" id="UP000005090">
    <property type="component" value="Chromosome"/>
</dbReference>
<dbReference type="InterPro" id="IPR027417">
    <property type="entry name" value="P-loop_NTPase"/>
</dbReference>
<reference evidence="1 2" key="1">
    <citation type="journal article" date="2013" name="Genome Announc.">
        <title>Genome Sequence of the Obligate Gammaproteobacterial Methanotroph Methylomicrobium album Strain BG8.</title>
        <authorList>
            <person name="Kits K.D."/>
            <person name="Kalyuzhnaya M.G."/>
            <person name="Klotz M.G."/>
            <person name="Jetten M.S."/>
            <person name="Op den Camp H.J."/>
            <person name="Vuilleumier S."/>
            <person name="Bringel F."/>
            <person name="Dispirito A.A."/>
            <person name="Murrell J.C."/>
            <person name="Bruce D."/>
            <person name="Cheng J.F."/>
            <person name="Copeland A."/>
            <person name="Goodwin L."/>
            <person name="Hauser L."/>
            <person name="Lajus A."/>
            <person name="Land M.L."/>
            <person name="Lapidus A."/>
            <person name="Lucas S."/>
            <person name="Medigue C."/>
            <person name="Pitluck S."/>
            <person name="Woyke T."/>
            <person name="Zeytun A."/>
            <person name="Stein L.Y."/>
        </authorList>
    </citation>
    <scope>NUCLEOTIDE SEQUENCE [LARGE SCALE GENOMIC DNA]</scope>
    <source>
        <strain evidence="1 2">BG8</strain>
    </source>
</reference>
<evidence type="ECO:0000313" key="2">
    <source>
        <dbReference type="Proteomes" id="UP000005090"/>
    </source>
</evidence>
<dbReference type="HOGENOM" id="CLU_011927_1_0_6"/>
<dbReference type="Gene3D" id="3.40.50.300">
    <property type="entry name" value="P-loop containing nucleotide triphosphate hydrolases"/>
    <property type="match status" value="1"/>
</dbReference>
<keyword evidence="2" id="KW-1185">Reference proteome</keyword>
<dbReference type="eggNOG" id="COG1672">
    <property type="taxonomic scope" value="Bacteria"/>
</dbReference>
<dbReference type="AlphaFoldDB" id="H8GR92"/>
<proteinExistence type="predicted"/>
<gene>
    <name evidence="1" type="ORF">Metal_2167</name>
</gene>
<sequence>MHALFELTEGERILGNIIKEFPSDSPHWNEAQNRFQFVDRLLTECLGWDRIDIEVERSDDLGGRSDYILGCPTAKAVLEAKKESKLFDVPPTGTPIIVRKLEPLLRASKTLEEAVYQVIPYCAIHGAQIAIVCNGPQIVIFQAIIPGQSPLKGECYFFNGFDSYINNFPLLWKLLSPEGITENRAYRDLSMHRNPRIPQKACTSIPEPFKYRYRNRFQENLRSLSSLLLEEIEENPTLKSSFYKECYVPIEANNRHLLLSKNIIAARYKRVGEDGVSPSALDSITVAHTDGDLKFNDPVIVRSKGSRPVVVIGDVGVGKTSFFENLYQNLENTEKTNTYFIHINLGIKANLSTNIKSFILSEIPLVLKNKYGVDINSAEFANAIYHRDLIDFDNSVKGSMKGIDHVAYQRERVAFLSEKIEMRDKHLLASLGHLARGRNKQIILVLDNADQRTFEVQQETFLIAQELAASRNLLVFVALRPSTFYLSKTTGALSAYQNKILTIAPPPADEVVQKRLVFAVRVAEGKVAPAELSDIRIHIGSVVSFLNATLRSIRTSEAIRQFLSNITGGNTRAVIELITGFFGSPNVDSEKIVQIEEKKGNYTIPLHEFTKHALLGEYAYFNSQSSFVACNIFDLSSADPREHFLASLIVAFLNSGAGILDNDGFVNGQQLMSEMARQGFVEDQVRHALRRLATKRLIETPHAHYRELHVADHEPPEHFHYRATTVGIYHIRFWTGSFAFLDAVSTDTPIFDQESREEISKIADSFDISDRYKKAICFKKYLENQWHLSNFGVNYYDFMSLIHSQEESFLSVKKAIEQRKENNSRGHK</sequence>